<dbReference type="EMBL" id="MIGC01002761">
    <property type="protein sequence ID" value="PHJ20428.1"/>
    <property type="molecule type" value="Genomic_DNA"/>
</dbReference>
<feature type="region of interest" description="Disordered" evidence="1">
    <location>
        <begin position="4292"/>
        <end position="4311"/>
    </location>
</feature>
<feature type="region of interest" description="Disordered" evidence="1">
    <location>
        <begin position="3227"/>
        <end position="3329"/>
    </location>
</feature>
<feature type="region of interest" description="Disordered" evidence="1">
    <location>
        <begin position="2006"/>
        <end position="2041"/>
    </location>
</feature>
<feature type="compositionally biased region" description="Basic and acidic residues" evidence="1">
    <location>
        <begin position="2009"/>
        <end position="2021"/>
    </location>
</feature>
<feature type="region of interest" description="Disordered" evidence="1">
    <location>
        <begin position="4258"/>
        <end position="4277"/>
    </location>
</feature>
<feature type="compositionally biased region" description="Polar residues" evidence="1">
    <location>
        <begin position="2552"/>
        <end position="2563"/>
    </location>
</feature>
<feature type="region of interest" description="Disordered" evidence="1">
    <location>
        <begin position="262"/>
        <end position="297"/>
    </location>
</feature>
<feature type="compositionally biased region" description="Polar residues" evidence="1">
    <location>
        <begin position="2697"/>
        <end position="2709"/>
    </location>
</feature>
<feature type="region of interest" description="Disordered" evidence="1">
    <location>
        <begin position="4829"/>
        <end position="4899"/>
    </location>
</feature>
<feature type="compositionally biased region" description="Basic and acidic residues" evidence="1">
    <location>
        <begin position="5121"/>
        <end position="5134"/>
    </location>
</feature>
<feature type="compositionally biased region" description="Polar residues" evidence="1">
    <location>
        <begin position="2720"/>
        <end position="2731"/>
    </location>
</feature>
<feature type="compositionally biased region" description="Basic and acidic residues" evidence="1">
    <location>
        <begin position="3701"/>
        <end position="3738"/>
    </location>
</feature>
<feature type="region of interest" description="Disordered" evidence="1">
    <location>
        <begin position="412"/>
        <end position="432"/>
    </location>
</feature>
<feature type="region of interest" description="Disordered" evidence="1">
    <location>
        <begin position="4118"/>
        <end position="4166"/>
    </location>
</feature>
<feature type="region of interest" description="Disordered" evidence="1">
    <location>
        <begin position="2674"/>
        <end position="2775"/>
    </location>
</feature>
<feature type="region of interest" description="Disordered" evidence="1">
    <location>
        <begin position="789"/>
        <end position="837"/>
    </location>
</feature>
<evidence type="ECO:0000313" key="3">
    <source>
        <dbReference type="Proteomes" id="UP000221165"/>
    </source>
</evidence>
<feature type="compositionally biased region" description="Basic and acidic residues" evidence="1">
    <location>
        <begin position="3070"/>
        <end position="3081"/>
    </location>
</feature>
<feature type="compositionally biased region" description="Polar residues" evidence="1">
    <location>
        <begin position="3651"/>
        <end position="3662"/>
    </location>
</feature>
<dbReference type="RefSeq" id="XP_067922116.1">
    <property type="nucleotide sequence ID" value="XM_068065907.1"/>
</dbReference>
<feature type="compositionally biased region" description="Basic residues" evidence="1">
    <location>
        <begin position="3670"/>
        <end position="3679"/>
    </location>
</feature>
<feature type="region of interest" description="Disordered" evidence="1">
    <location>
        <begin position="5011"/>
        <end position="5032"/>
    </location>
</feature>
<accession>A0A2C6KW10</accession>
<feature type="compositionally biased region" description="Basic residues" evidence="1">
    <location>
        <begin position="1628"/>
        <end position="1649"/>
    </location>
</feature>
<feature type="compositionally biased region" description="Basic and acidic residues" evidence="1">
    <location>
        <begin position="2999"/>
        <end position="3013"/>
    </location>
</feature>
<feature type="region of interest" description="Disordered" evidence="1">
    <location>
        <begin position="1079"/>
        <end position="1098"/>
    </location>
</feature>
<feature type="compositionally biased region" description="Polar residues" evidence="1">
    <location>
        <begin position="368"/>
        <end position="382"/>
    </location>
</feature>
<feature type="compositionally biased region" description="Polar residues" evidence="1">
    <location>
        <begin position="2379"/>
        <end position="2390"/>
    </location>
</feature>
<feature type="region of interest" description="Disordered" evidence="1">
    <location>
        <begin position="903"/>
        <end position="937"/>
    </location>
</feature>
<feature type="compositionally biased region" description="Low complexity" evidence="1">
    <location>
        <begin position="1830"/>
        <end position="1843"/>
    </location>
</feature>
<feature type="compositionally biased region" description="Polar residues" evidence="1">
    <location>
        <begin position="3958"/>
        <end position="3980"/>
    </location>
</feature>
<feature type="compositionally biased region" description="Low complexity" evidence="1">
    <location>
        <begin position="1473"/>
        <end position="1487"/>
    </location>
</feature>
<feature type="compositionally biased region" description="Low complexity" evidence="1">
    <location>
        <begin position="4196"/>
        <end position="4211"/>
    </location>
</feature>
<feature type="region of interest" description="Disordered" evidence="1">
    <location>
        <begin position="1589"/>
        <end position="1681"/>
    </location>
</feature>
<feature type="compositionally biased region" description="Low complexity" evidence="1">
    <location>
        <begin position="2299"/>
        <end position="2315"/>
    </location>
</feature>
<feature type="compositionally biased region" description="Basic and acidic residues" evidence="1">
    <location>
        <begin position="3037"/>
        <end position="3047"/>
    </location>
</feature>
<feature type="compositionally biased region" description="Polar residues" evidence="1">
    <location>
        <begin position="1936"/>
        <end position="1948"/>
    </location>
</feature>
<feature type="region of interest" description="Disordered" evidence="1">
    <location>
        <begin position="1183"/>
        <end position="1318"/>
    </location>
</feature>
<feature type="compositionally biased region" description="Polar residues" evidence="1">
    <location>
        <begin position="3291"/>
        <end position="3304"/>
    </location>
</feature>
<feature type="region of interest" description="Disordered" evidence="1">
    <location>
        <begin position="1411"/>
        <end position="1434"/>
    </location>
</feature>
<proteinExistence type="predicted"/>
<feature type="compositionally biased region" description="Basic and acidic residues" evidence="1">
    <location>
        <begin position="3400"/>
        <end position="3416"/>
    </location>
</feature>
<feature type="compositionally biased region" description="Low complexity" evidence="1">
    <location>
        <begin position="4459"/>
        <end position="4470"/>
    </location>
</feature>
<feature type="region of interest" description="Disordered" evidence="1">
    <location>
        <begin position="3067"/>
        <end position="3203"/>
    </location>
</feature>
<feature type="region of interest" description="Disordered" evidence="1">
    <location>
        <begin position="38"/>
        <end position="62"/>
    </location>
</feature>
<feature type="region of interest" description="Disordered" evidence="1">
    <location>
        <begin position="5109"/>
        <end position="5134"/>
    </location>
</feature>
<feature type="compositionally biased region" description="Basic and acidic residues" evidence="1">
    <location>
        <begin position="4871"/>
        <end position="4883"/>
    </location>
</feature>
<dbReference type="Proteomes" id="UP000221165">
    <property type="component" value="Unassembled WGS sequence"/>
</dbReference>
<feature type="compositionally biased region" description="Basic and acidic residues" evidence="1">
    <location>
        <begin position="3456"/>
        <end position="3475"/>
    </location>
</feature>
<feature type="compositionally biased region" description="Polar residues" evidence="1">
    <location>
        <begin position="2253"/>
        <end position="2273"/>
    </location>
</feature>
<name>A0A2C6KW10_9APIC</name>
<feature type="compositionally biased region" description="Low complexity" evidence="1">
    <location>
        <begin position="4515"/>
        <end position="4530"/>
    </location>
</feature>
<feature type="compositionally biased region" description="Polar residues" evidence="1">
    <location>
        <begin position="2339"/>
        <end position="2354"/>
    </location>
</feature>
<feature type="compositionally biased region" description="Basic and acidic residues" evidence="1">
    <location>
        <begin position="3615"/>
        <end position="3650"/>
    </location>
</feature>
<feature type="compositionally biased region" description="Low complexity" evidence="1">
    <location>
        <begin position="1411"/>
        <end position="1420"/>
    </location>
</feature>
<feature type="compositionally biased region" description="Polar residues" evidence="1">
    <location>
        <begin position="3518"/>
        <end position="3531"/>
    </location>
</feature>
<feature type="compositionally biased region" description="Basic and acidic residues" evidence="1">
    <location>
        <begin position="3157"/>
        <end position="3169"/>
    </location>
</feature>
<feature type="compositionally biased region" description="Basic and acidic residues" evidence="1">
    <location>
        <begin position="3368"/>
        <end position="3386"/>
    </location>
</feature>
<sequence>MHKACSPALSPNLQSDATSSERRFQELRIHQLLKTHVIPRRSNTETPHKTRQHSAGHGGARPSFVPELYLRSQLGKSIPRLSSDTTAAHANPFLDKSPFAPRWYLSSAHASSSTPPNTYVPVCRPPDSRISYHGFRKGTEALPLSRNALKGVKLPESFMRRLRQAPYGSSAALHSNTHHSLENKRSAHSDSPSEERTFGRCPGPPDDLDGWRRKETDILLASRQKTDCEEESHSVLSARLSLSMDSEPFSWRSVASLEETRGSSRTVSSACSDVRSSLSEEDRVRQRHSYSSGISGDSLVSDREKVLVKRSCEPAESSDRQSACSILLGESASSQLRSGKDSGEHGKETSSGSGSDFGRGHADERGQTSRPYANLSSPSNSPLDMKSSLAEAKENRWYTDFGRRRSNLHCSGGATDNITHQRQAEPSWGRSNVRCTEKGPVKFSHSDHHQVACERFEIGDYPAQPHVHDDFLQSLCPTGMGGGRGSVTSCERNTLAAGKAGRGRRDFEEKPPCLRSQKYTDSVSLSSSAPELYPSSTPPPDSTPTKGSTAERTRISNGHRRRSTASVDLDTEDNYTNKSGEQLSPRLLLDRCGSFGCQNGNKEKRCQEARAASRLSVIHGATGCTSLAPRRVEEEEGAEKTFGEKQVVEFPDCGPFYKADANLQKNEDPFNSLSIQPTGVKELVSPIKESEEGRGCCDRDTIKFLVKEQTTASRVEDSTESPKPNRDTSGNDHANSVNDSLPPYSAFTLPPFHAGTEEVKTRSGADSRSDEKQPGTPAVCLKEAREWLNHSSGSQPETEDGFSSIPHTRKRNSSEGFFGTHGGQSADNRGDTSDEENSLSLISTELLLGNRRAQHTEGASVSSILPAGSSVWCRLGVVSGDSIPRLPKQFLLPSSAYAIISPSSHEGTHEASNPSGAKRLRTPGRDTAASESPETAMPSAFHPLGNQNGESEFVAWDPGTAVRMCENNENHTQGNLTEEVEEKSPVTSRDSSVRRETMDQKSQVLGKRQETREIENLTTTDGSVDIQNRGTLPGGLESGVSSGRTTKAQACPTKSKEDTEAKFNCHVSFTGLLRDKSLLDDEGDISPHDSSRGPLPDEHSACMKPRVGEWRPLALLSCSIRNGRTVLRSRDERSSETQLRHVKKEKKSFLKTYTRRRFGATTKRAGRVAIGAKQGYSSWVMLSSGTSRGRAPCSSDRASKKKKKLTKAFTLNPWEDRRGRHALGSPPEQQEPGFSRTAPSFEKLGDSIISIPNHSSRESSEKSDDSRKTPPETHSVTRGCGNAISSSPDLQKVERECSGDGRSGEPLENIYTRSNDGDSSMEARRYWTTELLPSAPVLSRYPFSTDEDKIQGILQSNTGVNLIPLAGETSCDAFLADSSPLSITSLSASRRLSSSSPEGVHRLASGCLSFSSRSSSLSNSDVPAEPDSGTSRSIDDVRKSKICDSINKKLSPSLLKLLVRCASRKSAARPKAQETTQTGTNGQATGTINRCNKRLSGGSASAGEERGDHVSFAATQNSNEVKTEECLSPSSSHLIFVAANQREISCSVEHTQLSFACTPAASFLSQERPGEPGQGRESFAANMSTFEGTGEISTRKETNSADKDLIHPRSSVDGIRTHQRERPNGRKTASHSFRKRSNSARGIAKRRPQKSGFEAGEGGKTTRREAPLRRALQDRTPGKDTIEEETLEEEDSHLNSSCLLHLTPTLSRVTCINSESDSSMISSIVLGKPVSPQQFPCSRAVSHSRCHRLQPETPRSPSALSRPGSCRSLAQWEALSMDRSCSSLNSSHPTRPSPSGLPLDSVALCVGAPSSGLSHLECFIPRGHSPCRSVSAPLSLESSSPRRGCGSHSRGPGQSNEKVEDEEPYESHCGQCCHTKTSVFRQPCTSARSSPSSSHDRLHLHTPVTSSLVTTPPCSPACDLSSSSPLFPCLHPPTDRLSTSDSRLSFSAPSPEHSAIQEQLPEPDIPPPGSLVDDCPYCPMPPESLSSPFSSLASKTTPEAFILHQAATLRKDPTRSPKRNPDSVPRNSEAPEAVCLSPSSPETLTANSHRAFCRNNTGCVTSSPSCARDGQAKATSDNVSLGARESLSILSSPKLGQRRRVTTPDVLWQLSPSLSAHGESCERQQSAFDDPYPSPGCDSHSGEEKLIRISQHDGWVASDSVPLSRRCESGCASPTVLQSPICGISDQTSPSLEGEPTATKDVYDSVSYRRDSFMPSSFLSSQGVEKSVHSHLQGHIEPPDSAILSPTELEGMNHQSVSRQDSSVFAPQSSSHPSRLPLVKQGNDGISLLKNDDSRTRTAAPFPLMSLSPSSSVSARESRALSTAEEEGTARGRPDEYIPTTTASSSAGVRNVSPSKRPFSSPEHLQGFLQEENGYTHGSPDSPTYPQLSSHDGRMECTPVRPLSRHHSSVSSSSGFSGDTSSSFLLPRVPSSDLFPPRCTLTPSLPRTSFTQHQADPARVLSCPVSPREASSYSFPSCSLVAALPSDLLLRSHVSSHLPRSYDRTCQPPLLSTASAFCSGTSSQASVVSPSFSPSCPPSSPATSVVPENREATSSPTSGSGKNDNGEEREKVALDVVEGKNAPASLTERPPARVREETAVERAAADVSADLPENQAALEDVDGAYEATEGSRDKSVEAFFCYVVDTIRGSDVCPTISLAKRFALEAANGGVLAAWRGEPQEKEEEAEQTTPRRGDENTTGNNGLASPGSQAPLIGDAGSPGTTNEVNSTARKATDEESVCSSRSGKENGLLLKVMPSRRSDSCPQVPVDDGRRVKDIPKEEQELGRTEQEGNQTAAFCRDADPEERREEDILPVEGRAMCKGGRNRTASRSREPLKDLYGLPNEEELRRSSKDVTVARMSTLRLWRTENLNLRPRVCGSSRLRKKRATKTWNHPEKREDATVCDAEGRRTAEAEEDLFVTDHSGEGIFFCGEDVSWLAPEEGKREQRGSVETVDYGKLAEPTGTLDGIEGDQGKRGGKVTELAEETSPLEQKFPGITKHSKEPMSHERRDDGHSFSSLYDDEQAKEPVGRKLQSPDSKTKREDCERMVEVEVEALEREREMLDVFLRSRAPTEELGDRESSDQGAINAKSHEEEKGDEMEKDDFKDGGEEETENSEAQREEDVSADKGPLQRRSSCKTEGIAHPHRPEFVVEEEADLKDTESRKAKKSDSNAGCESMTCGDTPSKEKMQRGKSNPWGSLCDLPKSIGTESELLDVIRMLLLRHPTAVSSGRLPTFFGGKEPKEQDAAARSVLASPGEETTSSRRSRTEVEETEEESSLQKPELERKKLAEYQTTRSSCLTQSPELSPRSVLSGKASGVVTRSRDNGENTLKDLIAVGTVVGRITEHPGRKDAVGEGKGMQAAMSDQGDACHGDEGKALLQQEDNRQQHSPGEENISGVVRAKEEETEHFKGDEQNDGRIQGQATRRIVACEVQSEANGSRKRLEKSRGEPIFSEKSLSEHRSFSKDKASEHKEPKSSLGNSDGSLPSPIPVPGRGEQDNTSQSPREDRQARKTRPFLITQNTSTDELNGQQEVLARTNIDEEEALGSSTDPDKDIAAGTPRTESKGEKAREASPESKPENHDARCSSQLGGIDEGSVQKGTKRSEGFEAVSQSRLAEEVIQDERNDSTSTGQDKEGDRVCHRDDVAEKNVRTSASRNRTPSQAPEEKTRGRGRSYKKTGLRPVSVKLLKKRLNSGVVIGEGAKKEERGNDVQEIRQTELSDTEGGSKEGKKALPEKQHRSSSLPDSDSNRPVIHAGNKREVNQAALMRGENDLPVKQTEQTESEMKETKAVVAVKKRVIRPLHRRDSTKFQNTCRSSSLLAEARQEKKGDESEKRTKERRSSLTTTDGQTSPETAEDDRGKEPATEANSIASTLRPKVRRKVNMQRLEELHLHVFEKQKRVRERAEALLREESLRIEKEKESLKPKPPPKFHRSKVLAAAMKKSKGGSCRSRSAFPVSRSQEGSRRYSTGSFSSEPRSTSLAAEVMAPVHVEKGRRQGGAIPLSGSVGNVPMERDSESFDEGGDQGNTQRRTKAGLWCHGRRSSLPVPQKSQGAKNKHTSSTGSTDEDVTRTNGFYDFEEGSEDRWSELERLVDSVEGRTALLESEVMRRCCASTNDCSFSTGSPRQSRISSSLSSEGSSLSRIPGPGDTVERSEQARTDRSKEKSKALRLLQEVEDRAFAVAVGVLRSMGDQRQSTSSTEEGGPSTTAEGCSWDEIEFFPNASALPLSSLRESPASVIAKDSDAEAKERIFDAKKERTQMAKTPQSKRDLTPGRSQGDVHMIRSMKQVDKDYSSAWRRHGAGEKERRVDTKAGNRTAACVRSSSVLTSGADRAAELRATRRCFGFVSDKGKRAVEGVKSRRNITSSEVLHSKEENISQRGRCQVEPHTLRGQKPQLRSGGGEGEKVATAGGHSLTRRRGYHGIETTEMPQFSASPCRGKENQKKDTIAFASVDSLWNSSLSSPSVQSSSCRMPAVGADNKRTSSEKALSNSSSFTSSSRRPRPVLRDANQSLQSAGPTTSPFTSSSGMPALSHRQHTKPESVRQKSISSLTTSAQMTSRNTSPIRRGMSTNDTDDGISARAATGSRRSASAISLCSPRQQTSSQISGVPFSERKAITPRQAVWKPAGRAGWKSEGDFSKSPRRQNAARTVKRTGRSPGLATARHPRESFASPSSCAARTKGELSTKERSAGSLALSSFRGAVDEARCKRETKTRTMLRTTGKTGSIMRAGRCEVEAVDCVLGLPSCNGSRLSTMSPRVPHQETRVLASAQPELPRSLLREGKNSLSSRELSSRLRSKSRASDRGKSPISQYTDENYTNRLIEKYAALNTGTSSPTSPSCRRHLVSSCSTRGRACERTTVPPSYRGETGNDGDRNSKESLSEGRHHRGAQQNGQLERSVSAVLRSRQVLNRARLMKKTAAIDTVEDSRRKSTPRQVTDVADTPRRTIVKENLSFSLTRQGNLKEKIEDHPVDNKVALTKPDRYESAAAACESLLHRLENVQTGFLESFPPSKPSVEYSPEEYPPQEMSRSKVSRCQGVPYGEGQITSVVERLIVDQDGPVDARSVTEKRHGGMPRETVVERREQELTGQLRSQSKVVQGRSEILRVPDRNRTKGLDGGNFYDERESERRLPRESANEICSKAEAETGPFTMTSLLSFRGFEPPSLDRIESLLARISEMEAIAGLTPGDDEEPSHATVGGTRAGSLASRTSSHAERKGSKERSTSNQSRVEAAMRRALAFAET</sequence>
<feature type="region of interest" description="Disordered" evidence="1">
    <location>
        <begin position="3346"/>
        <end position="3880"/>
    </location>
</feature>
<feature type="compositionally biased region" description="Polar residues" evidence="1">
    <location>
        <begin position="4829"/>
        <end position="4839"/>
    </location>
</feature>
<feature type="region of interest" description="Disordered" evidence="1">
    <location>
        <begin position="2528"/>
        <end position="2595"/>
    </location>
</feature>
<feature type="compositionally biased region" description="Basic and acidic residues" evidence="1">
    <location>
        <begin position="1660"/>
        <end position="1681"/>
    </location>
</feature>
<gene>
    <name evidence="2" type="ORF">CSUI_005737</name>
</gene>
<feature type="region of interest" description="Disordered" evidence="1">
    <location>
        <begin position="2960"/>
        <end position="3047"/>
    </location>
</feature>
<organism evidence="2 3">
    <name type="scientific">Cystoisospora suis</name>
    <dbReference type="NCBI Taxonomy" id="483139"/>
    <lineage>
        <taxon>Eukaryota</taxon>
        <taxon>Sar</taxon>
        <taxon>Alveolata</taxon>
        <taxon>Apicomplexa</taxon>
        <taxon>Conoidasida</taxon>
        <taxon>Coccidia</taxon>
        <taxon>Eucoccidiorida</taxon>
        <taxon>Eimeriorina</taxon>
        <taxon>Sarcocystidae</taxon>
        <taxon>Cystoisospora</taxon>
    </lineage>
</organism>
<feature type="compositionally biased region" description="Basic and acidic residues" evidence="1">
    <location>
        <begin position="4150"/>
        <end position="4166"/>
    </location>
</feature>
<feature type="compositionally biased region" description="Polar residues" evidence="1">
    <location>
        <begin position="1039"/>
        <end position="1048"/>
    </location>
</feature>
<feature type="compositionally biased region" description="Basic and acidic residues" evidence="1">
    <location>
        <begin position="1615"/>
        <end position="1624"/>
    </location>
</feature>
<feature type="compositionally biased region" description="Basic and acidic residues" evidence="1">
    <location>
        <begin position="1255"/>
        <end position="1271"/>
    </location>
</feature>
<feature type="region of interest" description="Disordered" evidence="1">
    <location>
        <begin position="971"/>
        <end position="1008"/>
    </location>
</feature>
<feature type="region of interest" description="Disordered" evidence="1">
    <location>
        <begin position="2224"/>
        <end position="2421"/>
    </location>
</feature>
<feature type="compositionally biased region" description="Basic and acidic residues" evidence="1">
    <location>
        <begin position="4301"/>
        <end position="4311"/>
    </location>
</feature>
<feature type="compositionally biased region" description="Polar residues" evidence="1">
    <location>
        <begin position="263"/>
        <end position="277"/>
    </location>
</feature>
<feature type="compositionally biased region" description="Low complexity" evidence="1">
    <location>
        <begin position="4577"/>
        <end position="4594"/>
    </location>
</feature>
<feature type="region of interest" description="Disordered" evidence="1">
    <location>
        <begin position="4772"/>
        <end position="4815"/>
    </location>
</feature>
<feature type="region of interest" description="Disordered" evidence="1">
    <location>
        <begin position="1023"/>
        <end position="1053"/>
    </location>
</feature>
<feature type="compositionally biased region" description="Basic and acidic residues" evidence="1">
    <location>
        <begin position="179"/>
        <end position="198"/>
    </location>
</feature>
<feature type="compositionally biased region" description="Basic and acidic residues" evidence="1">
    <location>
        <begin position="2564"/>
        <end position="2573"/>
    </location>
</feature>
<reference evidence="2 3" key="1">
    <citation type="journal article" date="2017" name="Int. J. Parasitol.">
        <title>The genome of the protozoan parasite Cystoisospora suis and a reverse vaccinology approach to identify vaccine candidates.</title>
        <authorList>
            <person name="Palmieri N."/>
            <person name="Shrestha A."/>
            <person name="Ruttkowski B."/>
            <person name="Beck T."/>
            <person name="Vogl C."/>
            <person name="Tomley F."/>
            <person name="Blake D.P."/>
            <person name="Joachim A."/>
        </authorList>
    </citation>
    <scope>NUCLEOTIDE SEQUENCE [LARGE SCALE GENOMIC DNA]</scope>
    <source>
        <strain evidence="2 3">Wien I</strain>
    </source>
</reference>
<feature type="compositionally biased region" description="Basic and acidic residues" evidence="1">
    <location>
        <begin position="1291"/>
        <end position="1305"/>
    </location>
</feature>
<feature type="compositionally biased region" description="Polar residues" evidence="1">
    <location>
        <begin position="517"/>
        <end position="529"/>
    </location>
</feature>
<feature type="region of interest" description="Disordered" evidence="1">
    <location>
        <begin position="333"/>
        <end position="387"/>
    </location>
</feature>
<feature type="region of interest" description="Disordered" evidence="1">
    <location>
        <begin position="2119"/>
        <end position="2141"/>
    </location>
</feature>
<feature type="region of interest" description="Disordered" evidence="1">
    <location>
        <begin position="1"/>
        <end position="22"/>
    </location>
</feature>
<feature type="compositionally biased region" description="Basic and acidic residues" evidence="1">
    <location>
        <begin position="3562"/>
        <end position="3584"/>
    </location>
</feature>
<feature type="region of interest" description="Disordered" evidence="1">
    <location>
        <begin position="3993"/>
        <end position="4084"/>
    </location>
</feature>
<feature type="compositionally biased region" description="Basic and acidic residues" evidence="1">
    <location>
        <begin position="358"/>
        <end position="367"/>
    </location>
</feature>
<dbReference type="GeneID" id="94429118"/>
<feature type="compositionally biased region" description="Basic and acidic residues" evidence="1">
    <location>
        <begin position="503"/>
        <end position="512"/>
    </location>
</feature>
<feature type="compositionally biased region" description="Basic and acidic residues" evidence="1">
    <location>
        <begin position="3116"/>
        <end position="3125"/>
    </location>
</feature>
<feature type="compositionally biased region" description="Basic and acidic residues" evidence="1">
    <location>
        <begin position="3823"/>
        <end position="3841"/>
    </location>
</feature>
<feature type="compositionally biased region" description="Basic and acidic residues" evidence="1">
    <location>
        <begin position="1593"/>
        <end position="1607"/>
    </location>
</feature>
<feature type="region of interest" description="Disordered" evidence="1">
    <location>
        <begin position="3939"/>
        <end position="3980"/>
    </location>
</feature>
<feature type="region of interest" description="Disordered" evidence="1">
    <location>
        <begin position="4622"/>
        <end position="4692"/>
    </location>
</feature>
<feature type="region of interest" description="Disordered" evidence="1">
    <location>
        <begin position="4459"/>
        <end position="4609"/>
    </location>
</feature>
<feature type="compositionally biased region" description="Basic residues" evidence="1">
    <location>
        <begin position="3794"/>
        <end position="3803"/>
    </location>
</feature>
<feature type="region of interest" description="Disordered" evidence="1">
    <location>
        <begin position="5184"/>
        <end position="5242"/>
    </location>
</feature>
<feature type="region of interest" description="Disordered" evidence="1">
    <location>
        <begin position="708"/>
        <end position="776"/>
    </location>
</feature>
<feature type="region of interest" description="Disordered" evidence="1">
    <location>
        <begin position="169"/>
        <end position="212"/>
    </location>
</feature>
<feature type="region of interest" description="Disordered" evidence="1">
    <location>
        <begin position="4388"/>
        <end position="4440"/>
    </location>
</feature>
<feature type="region of interest" description="Disordered" evidence="1">
    <location>
        <begin position="4191"/>
        <end position="4211"/>
    </location>
</feature>
<feature type="region of interest" description="Disordered" evidence="1">
    <location>
        <begin position="1468"/>
        <end position="1490"/>
    </location>
</feature>
<feature type="compositionally biased region" description="Polar residues" evidence="1">
    <location>
        <begin position="4545"/>
        <end position="4572"/>
    </location>
</feature>
<comment type="caution">
    <text evidence="2">The sequence shown here is derived from an EMBL/GenBank/DDBJ whole genome shotgun (WGS) entry which is preliminary data.</text>
</comment>
<feature type="compositionally biased region" description="Basic and acidic residues" evidence="1">
    <location>
        <begin position="5211"/>
        <end position="5222"/>
    </location>
</feature>
<feature type="compositionally biased region" description="Polar residues" evidence="1">
    <location>
        <begin position="4049"/>
        <end position="4064"/>
    </location>
</feature>
<feature type="compositionally biased region" description="Low complexity" evidence="1">
    <location>
        <begin position="4121"/>
        <end position="4146"/>
    </location>
</feature>
<feature type="compositionally biased region" description="Basic and acidic residues" evidence="1">
    <location>
        <begin position="4680"/>
        <end position="4690"/>
    </location>
</feature>
<feature type="compositionally biased region" description="Polar residues" evidence="1">
    <location>
        <begin position="3809"/>
        <end position="3819"/>
    </location>
</feature>
<feature type="compositionally biased region" description="Basic and acidic residues" evidence="1">
    <location>
        <begin position="755"/>
        <end position="773"/>
    </location>
</feature>
<feature type="compositionally biased region" description="Polar residues" evidence="1">
    <location>
        <begin position="9"/>
        <end position="18"/>
    </location>
</feature>
<feature type="compositionally biased region" description="Low complexity" evidence="1">
    <location>
        <begin position="4490"/>
        <end position="4499"/>
    </location>
</feature>
<evidence type="ECO:0000313" key="2">
    <source>
        <dbReference type="EMBL" id="PHJ20428.1"/>
    </source>
</evidence>
<feature type="compositionally biased region" description="Basic and acidic residues" evidence="1">
    <location>
        <begin position="338"/>
        <end position="348"/>
    </location>
</feature>
<feature type="compositionally biased region" description="Basic and acidic residues" evidence="1">
    <location>
        <begin position="3140"/>
        <end position="3149"/>
    </location>
</feature>
<feature type="compositionally biased region" description="Polar residues" evidence="1">
    <location>
        <begin position="3842"/>
        <end position="3853"/>
    </location>
</feature>
<feature type="region of interest" description="Disordered" evidence="1">
    <location>
        <begin position="1932"/>
        <end position="1977"/>
    </location>
</feature>
<feature type="region of interest" description="Disordered" evidence="1">
    <location>
        <begin position="495"/>
        <end position="581"/>
    </location>
</feature>
<feature type="compositionally biased region" description="Low complexity" evidence="1">
    <location>
        <begin position="2409"/>
        <end position="2421"/>
    </location>
</feature>
<dbReference type="VEuPathDB" id="ToxoDB:CSUI_005737"/>
<keyword evidence="3" id="KW-1185">Reference proteome</keyword>
<feature type="compositionally biased region" description="Polar residues" evidence="1">
    <location>
        <begin position="4597"/>
        <end position="4607"/>
    </location>
</feature>
<protein>
    <submittedName>
        <fullName evidence="2">Uncharacterized protein</fullName>
    </submittedName>
</protein>
<feature type="region of interest" description="Disordered" evidence="1">
    <location>
        <begin position="1830"/>
        <end position="1861"/>
    </location>
</feature>
<evidence type="ECO:0000256" key="1">
    <source>
        <dbReference type="SAM" id="MobiDB-lite"/>
    </source>
</evidence>